<dbReference type="NCBIfam" id="TIGR00099">
    <property type="entry name" value="Cof-subfamily"/>
    <property type="match status" value="1"/>
</dbReference>
<dbReference type="SFLD" id="SFLDG01140">
    <property type="entry name" value="C2.B:_Phosphomannomutase_and_P"/>
    <property type="match status" value="1"/>
</dbReference>
<evidence type="ECO:0000313" key="2">
    <source>
        <dbReference type="Proteomes" id="UP000586254"/>
    </source>
</evidence>
<dbReference type="Pfam" id="PF08282">
    <property type="entry name" value="Hydrolase_3"/>
    <property type="match status" value="1"/>
</dbReference>
<dbReference type="PANTHER" id="PTHR10000:SF8">
    <property type="entry name" value="HAD SUPERFAMILY HYDROLASE-LIKE, TYPE 3"/>
    <property type="match status" value="1"/>
</dbReference>
<dbReference type="InterPro" id="IPR006379">
    <property type="entry name" value="HAD-SF_hydro_IIB"/>
</dbReference>
<dbReference type="Gene3D" id="3.30.1240.10">
    <property type="match status" value="1"/>
</dbReference>
<sequence length="286" mass="32420">MGIRLVALDMDGTTLQSDITLARETIVTIEKAVSQGIIVVPTTGRVFGELPEEITDIDGVSYAITSNGAQVTDLNRKMTLYENPLTKQDLDTVLKVLRQYDLMIEAYVGGRTVVIEDCMKDLSRFHVPEAYWDFFRETRHTIADPEDYFNFLYSHSVEKFNIFFSHMENRSELKTVLENTTDLTITSAVENNLEINNPTANKWDGLKHLCRHLNIQSTEVMAMGDSNNDYEMLKHAGLAVAMENGIDRVKEISDFITKTNDEHGVAYALEKFILNPKADKRQELAS</sequence>
<dbReference type="InterPro" id="IPR000150">
    <property type="entry name" value="Cof"/>
</dbReference>
<proteinExistence type="predicted"/>
<organism evidence="1 2">
    <name type="scientific">Eubacterium callanderi</name>
    <dbReference type="NCBI Taxonomy" id="53442"/>
    <lineage>
        <taxon>Bacteria</taxon>
        <taxon>Bacillati</taxon>
        <taxon>Bacillota</taxon>
        <taxon>Clostridia</taxon>
        <taxon>Eubacteriales</taxon>
        <taxon>Eubacteriaceae</taxon>
        <taxon>Eubacterium</taxon>
    </lineage>
</organism>
<dbReference type="EMBL" id="JACCKS010000009">
    <property type="protein sequence ID" value="NZA38285.1"/>
    <property type="molecule type" value="Genomic_DNA"/>
</dbReference>
<dbReference type="NCBIfam" id="TIGR01484">
    <property type="entry name" value="HAD-SF-IIB"/>
    <property type="match status" value="1"/>
</dbReference>
<dbReference type="CDD" id="cd07516">
    <property type="entry name" value="HAD_Pase"/>
    <property type="match status" value="1"/>
</dbReference>
<evidence type="ECO:0000313" key="1">
    <source>
        <dbReference type="EMBL" id="NZA38285.1"/>
    </source>
</evidence>
<dbReference type="Proteomes" id="UP000586254">
    <property type="component" value="Unassembled WGS sequence"/>
</dbReference>
<dbReference type="AlphaFoldDB" id="A0A1I5I6W3"/>
<dbReference type="GO" id="GO:0000287">
    <property type="term" value="F:magnesium ion binding"/>
    <property type="evidence" value="ECO:0007669"/>
    <property type="project" value="TreeGrafter"/>
</dbReference>
<dbReference type="PANTHER" id="PTHR10000">
    <property type="entry name" value="PHOSPHOSERINE PHOSPHATASE"/>
    <property type="match status" value="1"/>
</dbReference>
<dbReference type="InterPro" id="IPR036412">
    <property type="entry name" value="HAD-like_sf"/>
</dbReference>
<dbReference type="InterPro" id="IPR023214">
    <property type="entry name" value="HAD_sf"/>
</dbReference>
<dbReference type="Gene3D" id="3.40.50.1000">
    <property type="entry name" value="HAD superfamily/HAD-like"/>
    <property type="match status" value="1"/>
</dbReference>
<gene>
    <name evidence="1" type="ORF">H0N91_09085</name>
</gene>
<name>A0A1I5I6W3_9FIRM</name>
<dbReference type="RefSeq" id="WP_090411738.1">
    <property type="nucleotide sequence ID" value="NZ_CP132135.1"/>
</dbReference>
<dbReference type="GO" id="GO:0016791">
    <property type="term" value="F:phosphatase activity"/>
    <property type="evidence" value="ECO:0007669"/>
    <property type="project" value="UniProtKB-ARBA"/>
</dbReference>
<comment type="caution">
    <text evidence="1">The sequence shown here is derived from an EMBL/GenBank/DDBJ whole genome shotgun (WGS) entry which is preliminary data.</text>
</comment>
<dbReference type="SFLD" id="SFLDS00003">
    <property type="entry name" value="Haloacid_Dehalogenase"/>
    <property type="match status" value="1"/>
</dbReference>
<protein>
    <submittedName>
        <fullName evidence="1">HAD family phosphatase</fullName>
    </submittedName>
</protein>
<accession>A0A1I5I6W3</accession>
<reference evidence="1 2" key="1">
    <citation type="submission" date="2020-07" db="EMBL/GenBank/DDBJ databases">
        <title>Organ Donor 1.</title>
        <authorList>
            <person name="Marsh A.J."/>
            <person name="Azcarate-Peril M.A."/>
        </authorList>
    </citation>
    <scope>NUCLEOTIDE SEQUENCE [LARGE SCALE GENOMIC DNA]</scope>
    <source>
        <strain evidence="1 2">AMC0717</strain>
    </source>
</reference>
<dbReference type="GO" id="GO:0005829">
    <property type="term" value="C:cytosol"/>
    <property type="evidence" value="ECO:0007669"/>
    <property type="project" value="TreeGrafter"/>
</dbReference>
<dbReference type="SUPFAM" id="SSF56784">
    <property type="entry name" value="HAD-like"/>
    <property type="match status" value="1"/>
</dbReference>